<name>A0AAV5ARS5_9FLAO</name>
<protein>
    <submittedName>
        <fullName evidence="2">Cyclic nucleotide-binding protein</fullName>
    </submittedName>
</protein>
<dbReference type="Proteomes" id="UP001207736">
    <property type="component" value="Unassembled WGS sequence"/>
</dbReference>
<dbReference type="Gene3D" id="2.60.120.10">
    <property type="entry name" value="Jelly Rolls"/>
    <property type="match status" value="1"/>
</dbReference>
<evidence type="ECO:0000313" key="4">
    <source>
        <dbReference type="Proteomes" id="UP001207736"/>
    </source>
</evidence>
<reference evidence="2 5" key="1">
    <citation type="submission" date="2021-11" db="EMBL/GenBank/DDBJ databases">
        <title>Draft genome sequence of Capnocytophaga sp. strain KC07075 isolated from cat oral cavity.</title>
        <authorList>
            <person name="Suzuki M."/>
            <person name="Imaoka K."/>
            <person name="Kimura M."/>
            <person name="Morikawa S."/>
            <person name="Maeda K."/>
        </authorList>
    </citation>
    <scope>NUCLEOTIDE SEQUENCE</scope>
    <source>
        <strain evidence="2">KC07075</strain>
        <strain evidence="3 5">KC07079</strain>
    </source>
</reference>
<dbReference type="CDD" id="cd00038">
    <property type="entry name" value="CAP_ED"/>
    <property type="match status" value="1"/>
</dbReference>
<dbReference type="SUPFAM" id="SSF51206">
    <property type="entry name" value="cAMP-binding domain-like"/>
    <property type="match status" value="1"/>
</dbReference>
<dbReference type="EMBL" id="BQKA01000006">
    <property type="protein sequence ID" value="GJM49264.1"/>
    <property type="molecule type" value="Genomic_DNA"/>
</dbReference>
<evidence type="ECO:0000313" key="3">
    <source>
        <dbReference type="EMBL" id="GJM52415.1"/>
    </source>
</evidence>
<dbReference type="EMBL" id="BQKB01000013">
    <property type="protein sequence ID" value="GJM52415.1"/>
    <property type="molecule type" value="Genomic_DNA"/>
</dbReference>
<evidence type="ECO:0000313" key="5">
    <source>
        <dbReference type="Proteomes" id="UP001208692"/>
    </source>
</evidence>
<sequence length="190" mass="22316">MQVSEYFTKWVTLSPQEKQLIDKTFQTLEINRGEKLLRAGNICQYEVFVKKGCLKSFCLDEKSQEVVFAFAIEQWWAGDFESFNQRTPSDINIEAVEDTELLCITLLQKEQLLTQIPQLERAYRIIVERHLQNYQQRVVSIFTLSAQERYEVFMKKYAKIAIRVPQYSIASYLGISPESLSRIRKKIVSE</sequence>
<dbReference type="InterPro" id="IPR018490">
    <property type="entry name" value="cNMP-bd_dom_sf"/>
</dbReference>
<evidence type="ECO:0000313" key="2">
    <source>
        <dbReference type="EMBL" id="GJM49264.1"/>
    </source>
</evidence>
<dbReference type="Pfam" id="PF00027">
    <property type="entry name" value="cNMP_binding"/>
    <property type="match status" value="1"/>
</dbReference>
<evidence type="ECO:0000259" key="1">
    <source>
        <dbReference type="Pfam" id="PF00027"/>
    </source>
</evidence>
<accession>A0AAV5ARS5</accession>
<feature type="domain" description="Cyclic nucleotide-binding" evidence="1">
    <location>
        <begin position="29"/>
        <end position="113"/>
    </location>
</feature>
<gene>
    <name evidence="2" type="ORF">RCZ15_02390</name>
    <name evidence="3" type="ORF">RCZ16_07320</name>
</gene>
<dbReference type="AlphaFoldDB" id="A0AAV5ARS5"/>
<proteinExistence type="predicted"/>
<dbReference type="InterPro" id="IPR000595">
    <property type="entry name" value="cNMP-bd_dom"/>
</dbReference>
<dbReference type="InterPro" id="IPR014710">
    <property type="entry name" value="RmlC-like_jellyroll"/>
</dbReference>
<keyword evidence="5" id="KW-1185">Reference proteome</keyword>
<comment type="caution">
    <text evidence="2">The sequence shown here is derived from an EMBL/GenBank/DDBJ whole genome shotgun (WGS) entry which is preliminary data.</text>
</comment>
<organism evidence="2 4">
    <name type="scientific">Capnocytophaga catalasegens</name>
    <dbReference type="NCBI Taxonomy" id="1004260"/>
    <lineage>
        <taxon>Bacteria</taxon>
        <taxon>Pseudomonadati</taxon>
        <taxon>Bacteroidota</taxon>
        <taxon>Flavobacteriia</taxon>
        <taxon>Flavobacteriales</taxon>
        <taxon>Flavobacteriaceae</taxon>
        <taxon>Capnocytophaga</taxon>
    </lineage>
</organism>
<dbReference type="Proteomes" id="UP001208692">
    <property type="component" value="Unassembled WGS sequence"/>
</dbReference>
<dbReference type="RefSeq" id="WP_264845847.1">
    <property type="nucleotide sequence ID" value="NZ_BPMA01000016.1"/>
</dbReference>